<comment type="similarity">
    <text evidence="3">Belongs to the intermediate filament family.</text>
</comment>
<dbReference type="GO" id="GO:0005198">
    <property type="term" value="F:structural molecule activity"/>
    <property type="evidence" value="ECO:0007669"/>
    <property type="project" value="InterPro"/>
</dbReference>
<dbReference type="GO" id="GO:0005882">
    <property type="term" value="C:intermediate filament"/>
    <property type="evidence" value="ECO:0007669"/>
    <property type="project" value="UniProtKB-KW"/>
</dbReference>
<dbReference type="OrthoDB" id="9946452at2759"/>
<feature type="domain" description="IF rod" evidence="5">
    <location>
        <begin position="176"/>
        <end position="485"/>
    </location>
</feature>
<gene>
    <name evidence="6" type="ORF">COCON_G00024210</name>
</gene>
<dbReference type="Gene3D" id="1.20.5.1160">
    <property type="entry name" value="Vasodilator-stimulated phosphoprotein"/>
    <property type="match status" value="1"/>
</dbReference>
<sequence>MQRRYAQSFSGFGGTSQRASSSVAMGQQYGYGGGVEAYRRVRRSNGGSLYGMARGAAGLSYGGGAAGLSYGGGAAGLSYGGGAAGISYGGGAAGSYGYGGGIKMAQASTVGGAFGMGGGASSYGAGAFGRSGGGVVYGTPGGPGLPGVPGMIGLPGMGGVPGVPGDIGYAPFSVNEKQLLQTLNDRLASYLDKVKNLEITNRELEDKLRAFTINKVQIRDLQVYEDQLIPLRQQVLTLLVDNSRTALELDNAKLTADDFRVKYETEYTMRQSVESDVCGLKTLKTDYDFSIQALGQELQLLTDELTNIKTAHELEVVALRNEMAGTVVVDMDVADTTNLTRVLEEMRAEYEAVVATSRAEVETWYNKQVELRQHEETMTSETTVTTSSEILETRKSVHTMQTELDSLRVTKLTLEETLIDCDTQCQMQLQRINNMVVTNECELCSLRDQAMLQAQEYQQLLNMKMKLEMEIATYKQLLETADLGAVLQQTGGVVVAGGGVLVTDGPELKQQFIPSRVI</sequence>
<dbReference type="PANTHER" id="PTHR23239:SF366">
    <property type="entry name" value="KERATIN, TYPE I CYTOSKELETAL 47 KDA"/>
    <property type="match status" value="1"/>
</dbReference>
<dbReference type="InterPro" id="IPR018039">
    <property type="entry name" value="IF_conserved"/>
</dbReference>
<dbReference type="AlphaFoldDB" id="A0A9Q1DXC4"/>
<organism evidence="6 7">
    <name type="scientific">Conger conger</name>
    <name type="common">Conger eel</name>
    <name type="synonym">Muraena conger</name>
    <dbReference type="NCBI Taxonomy" id="82655"/>
    <lineage>
        <taxon>Eukaryota</taxon>
        <taxon>Metazoa</taxon>
        <taxon>Chordata</taxon>
        <taxon>Craniata</taxon>
        <taxon>Vertebrata</taxon>
        <taxon>Euteleostomi</taxon>
        <taxon>Actinopterygii</taxon>
        <taxon>Neopterygii</taxon>
        <taxon>Teleostei</taxon>
        <taxon>Anguilliformes</taxon>
        <taxon>Congridae</taxon>
        <taxon>Conger</taxon>
    </lineage>
</organism>
<name>A0A9Q1DXC4_CONCO</name>
<dbReference type="Proteomes" id="UP001152803">
    <property type="component" value="Unassembled WGS sequence"/>
</dbReference>
<dbReference type="InterPro" id="IPR002957">
    <property type="entry name" value="Keratin_I"/>
</dbReference>
<dbReference type="SUPFAM" id="SSF64593">
    <property type="entry name" value="Intermediate filament protein, coiled coil region"/>
    <property type="match status" value="2"/>
</dbReference>
<reference evidence="6" key="1">
    <citation type="journal article" date="2023" name="Science">
        <title>Genome structures resolve the early diversification of teleost fishes.</title>
        <authorList>
            <person name="Parey E."/>
            <person name="Louis A."/>
            <person name="Montfort J."/>
            <person name="Bouchez O."/>
            <person name="Roques C."/>
            <person name="Iampietro C."/>
            <person name="Lluch J."/>
            <person name="Castinel A."/>
            <person name="Donnadieu C."/>
            <person name="Desvignes T."/>
            <person name="Floi Bucao C."/>
            <person name="Jouanno E."/>
            <person name="Wen M."/>
            <person name="Mejri S."/>
            <person name="Dirks R."/>
            <person name="Jansen H."/>
            <person name="Henkel C."/>
            <person name="Chen W.J."/>
            <person name="Zahm M."/>
            <person name="Cabau C."/>
            <person name="Klopp C."/>
            <person name="Thompson A.W."/>
            <person name="Robinson-Rechavi M."/>
            <person name="Braasch I."/>
            <person name="Lecointre G."/>
            <person name="Bobe J."/>
            <person name="Postlethwait J.H."/>
            <person name="Berthelot C."/>
            <person name="Roest Crollius H."/>
            <person name="Guiguen Y."/>
        </authorList>
    </citation>
    <scope>NUCLEOTIDE SEQUENCE</scope>
    <source>
        <strain evidence="6">Concon-B</strain>
    </source>
</reference>
<evidence type="ECO:0000313" key="7">
    <source>
        <dbReference type="Proteomes" id="UP001152803"/>
    </source>
</evidence>
<dbReference type="Gene3D" id="1.20.5.170">
    <property type="match status" value="1"/>
</dbReference>
<proteinExistence type="inferred from homology"/>
<dbReference type="PANTHER" id="PTHR23239">
    <property type="entry name" value="INTERMEDIATE FILAMENT"/>
    <property type="match status" value="1"/>
</dbReference>
<keyword evidence="7" id="KW-1185">Reference proteome</keyword>
<evidence type="ECO:0000256" key="3">
    <source>
        <dbReference type="RuleBase" id="RU000685"/>
    </source>
</evidence>
<dbReference type="SMART" id="SM01391">
    <property type="entry name" value="Filament"/>
    <property type="match status" value="1"/>
</dbReference>
<comment type="caution">
    <text evidence="6">The sequence shown here is derived from an EMBL/GenBank/DDBJ whole genome shotgun (WGS) entry which is preliminary data.</text>
</comment>
<evidence type="ECO:0000256" key="4">
    <source>
        <dbReference type="SAM" id="Coils"/>
    </source>
</evidence>
<dbReference type="PROSITE" id="PS00226">
    <property type="entry name" value="IF_ROD_1"/>
    <property type="match status" value="1"/>
</dbReference>
<evidence type="ECO:0000259" key="5">
    <source>
        <dbReference type="PROSITE" id="PS51842"/>
    </source>
</evidence>
<evidence type="ECO:0000256" key="2">
    <source>
        <dbReference type="ARBA" id="ARBA00023054"/>
    </source>
</evidence>
<feature type="coiled-coil region" evidence="4">
    <location>
        <begin position="180"/>
        <end position="214"/>
    </location>
</feature>
<protein>
    <recommendedName>
        <fullName evidence="5">IF rod domain-containing protein</fullName>
    </recommendedName>
</protein>
<dbReference type="InterPro" id="IPR039008">
    <property type="entry name" value="IF_rod_dom"/>
</dbReference>
<dbReference type="EMBL" id="JAFJMO010000002">
    <property type="protein sequence ID" value="KAJ8283571.1"/>
    <property type="molecule type" value="Genomic_DNA"/>
</dbReference>
<keyword evidence="2 4" id="KW-0175">Coiled coil</keyword>
<dbReference type="Pfam" id="PF00038">
    <property type="entry name" value="Filament"/>
    <property type="match status" value="1"/>
</dbReference>
<keyword evidence="1 3" id="KW-0403">Intermediate filament</keyword>
<dbReference type="PROSITE" id="PS51842">
    <property type="entry name" value="IF_ROD_2"/>
    <property type="match status" value="1"/>
</dbReference>
<dbReference type="Gene3D" id="1.20.5.500">
    <property type="entry name" value="Single helix bin"/>
    <property type="match status" value="1"/>
</dbReference>
<evidence type="ECO:0000256" key="1">
    <source>
        <dbReference type="ARBA" id="ARBA00022754"/>
    </source>
</evidence>
<accession>A0A9Q1DXC4</accession>
<dbReference type="PRINTS" id="PR01248">
    <property type="entry name" value="TYPE1KERATIN"/>
</dbReference>
<evidence type="ECO:0000313" key="6">
    <source>
        <dbReference type="EMBL" id="KAJ8283571.1"/>
    </source>
</evidence>